<dbReference type="Gene3D" id="3.40.50.150">
    <property type="entry name" value="Vaccinia Virus protein VP39"/>
    <property type="match status" value="1"/>
</dbReference>
<gene>
    <name evidence="1" type="ORF">SMAR0320_LOCUS6593</name>
</gene>
<accession>A0A7S2KXX2</accession>
<evidence type="ECO:0000313" key="1">
    <source>
        <dbReference type="EMBL" id="CAD9589951.1"/>
    </source>
</evidence>
<sequence>MDHFRFIFADIGATGAFGTPENDTLQKIPLSYQSAPLNDEMEAFDFYLIDGRYRVACACASMLHAMSRGGDMQKVMFGVHDYPGREGYHQLESLGDIVKESERLRVFQVKPSTTEYDIYQNWKKNTWVQK</sequence>
<proteinExistence type="predicted"/>
<name>A0A7S2KXX2_9STRA</name>
<reference evidence="1" key="1">
    <citation type="submission" date="2021-01" db="EMBL/GenBank/DDBJ databases">
        <authorList>
            <person name="Corre E."/>
            <person name="Pelletier E."/>
            <person name="Niang G."/>
            <person name="Scheremetjew M."/>
            <person name="Finn R."/>
            <person name="Kale V."/>
            <person name="Holt S."/>
            <person name="Cochrane G."/>
            <person name="Meng A."/>
            <person name="Brown T."/>
            <person name="Cohen L."/>
        </authorList>
    </citation>
    <scope>NUCLEOTIDE SEQUENCE</scope>
    <source>
        <strain evidence="1">SM1012Den-03</strain>
    </source>
</reference>
<dbReference type="EMBL" id="HBGZ01009190">
    <property type="protein sequence ID" value="CAD9589951.1"/>
    <property type="molecule type" value="Transcribed_RNA"/>
</dbReference>
<protein>
    <submittedName>
        <fullName evidence="1">Uncharacterized protein</fullName>
    </submittedName>
</protein>
<dbReference type="InterPro" id="IPR029063">
    <property type="entry name" value="SAM-dependent_MTases_sf"/>
</dbReference>
<organism evidence="1">
    <name type="scientific">Skeletonema marinoi</name>
    <dbReference type="NCBI Taxonomy" id="267567"/>
    <lineage>
        <taxon>Eukaryota</taxon>
        <taxon>Sar</taxon>
        <taxon>Stramenopiles</taxon>
        <taxon>Ochrophyta</taxon>
        <taxon>Bacillariophyta</taxon>
        <taxon>Coscinodiscophyceae</taxon>
        <taxon>Thalassiosirophycidae</taxon>
        <taxon>Thalassiosirales</taxon>
        <taxon>Skeletonemataceae</taxon>
        <taxon>Skeletonema</taxon>
        <taxon>Skeletonema marinoi-dohrnii complex</taxon>
    </lineage>
</organism>
<dbReference type="AlphaFoldDB" id="A0A7S2KXX2"/>